<proteinExistence type="predicted"/>
<dbReference type="InterPro" id="IPR036249">
    <property type="entry name" value="Thioredoxin-like_sf"/>
</dbReference>
<dbReference type="EMBL" id="JBHRSS010000008">
    <property type="protein sequence ID" value="MFC3105468.1"/>
    <property type="molecule type" value="Genomic_DNA"/>
</dbReference>
<dbReference type="Pfam" id="PF04214">
    <property type="entry name" value="DUF411"/>
    <property type="match status" value="1"/>
</dbReference>
<keyword evidence="1" id="KW-0732">Signal</keyword>
<dbReference type="RefSeq" id="WP_380691010.1">
    <property type="nucleotide sequence ID" value="NZ_JBHRSS010000008.1"/>
</dbReference>
<evidence type="ECO:0000256" key="1">
    <source>
        <dbReference type="SAM" id="SignalP"/>
    </source>
</evidence>
<dbReference type="SUPFAM" id="SSF52833">
    <property type="entry name" value="Thioredoxin-like"/>
    <property type="match status" value="1"/>
</dbReference>
<evidence type="ECO:0000313" key="3">
    <source>
        <dbReference type="Proteomes" id="UP001595462"/>
    </source>
</evidence>
<sequence length="146" mass="15615">MKLYLKKATALLSLLVLTSIFSGNALAAPVKVSLYHNPGCMCCEQYAAYLDNKGYDVKVIDTDDLAGFNDKHGVPPKLASCHTMLIGHYVVVGHVPEPAIAKLLREQPDIKGISLPGMPAGTPGMPGKKQGPFVVRTLSGDVYATY</sequence>
<dbReference type="InterPro" id="IPR007332">
    <property type="entry name" value="DUF411"/>
</dbReference>
<organism evidence="2 3">
    <name type="scientific">Salinisphaera aquimarina</name>
    <dbReference type="NCBI Taxonomy" id="2094031"/>
    <lineage>
        <taxon>Bacteria</taxon>
        <taxon>Pseudomonadati</taxon>
        <taxon>Pseudomonadota</taxon>
        <taxon>Gammaproteobacteria</taxon>
        <taxon>Salinisphaerales</taxon>
        <taxon>Salinisphaeraceae</taxon>
        <taxon>Salinisphaera</taxon>
    </lineage>
</organism>
<evidence type="ECO:0000313" key="2">
    <source>
        <dbReference type="EMBL" id="MFC3105468.1"/>
    </source>
</evidence>
<comment type="caution">
    <text evidence="2">The sequence shown here is derived from an EMBL/GenBank/DDBJ whole genome shotgun (WGS) entry which is preliminary data.</text>
</comment>
<reference evidence="3" key="1">
    <citation type="journal article" date="2019" name="Int. J. Syst. Evol. Microbiol.">
        <title>The Global Catalogue of Microorganisms (GCM) 10K type strain sequencing project: providing services to taxonomists for standard genome sequencing and annotation.</title>
        <authorList>
            <consortium name="The Broad Institute Genomics Platform"/>
            <consortium name="The Broad Institute Genome Sequencing Center for Infectious Disease"/>
            <person name="Wu L."/>
            <person name="Ma J."/>
        </authorList>
    </citation>
    <scope>NUCLEOTIDE SEQUENCE [LARGE SCALE GENOMIC DNA]</scope>
    <source>
        <strain evidence="3">KCTC 52640</strain>
    </source>
</reference>
<dbReference type="Proteomes" id="UP001595462">
    <property type="component" value="Unassembled WGS sequence"/>
</dbReference>
<gene>
    <name evidence="2" type="ORF">ACFOSU_16465</name>
</gene>
<keyword evidence="3" id="KW-1185">Reference proteome</keyword>
<feature type="chain" id="PRO_5046751913" evidence="1">
    <location>
        <begin position="28"/>
        <end position="146"/>
    </location>
</feature>
<protein>
    <submittedName>
        <fullName evidence="2">DUF411 domain-containing protein</fullName>
    </submittedName>
</protein>
<accession>A0ABV7ERQ3</accession>
<name>A0ABV7ERQ3_9GAMM</name>
<feature type="signal peptide" evidence="1">
    <location>
        <begin position="1"/>
        <end position="27"/>
    </location>
</feature>